<feature type="binding site" evidence="8">
    <location>
        <position position="52"/>
    </location>
    <ligand>
        <name>S-adenosyl-L-methionine</name>
        <dbReference type="ChEBI" id="CHEBI:59789"/>
    </ligand>
</feature>
<dbReference type="AlphaFoldDB" id="A0A2J6WGV9"/>
<dbReference type="Gene3D" id="3.20.20.70">
    <property type="entry name" value="Aldolase class I"/>
    <property type="match status" value="1"/>
</dbReference>
<accession>A0A2J6WGV9</accession>
<evidence type="ECO:0000313" key="11">
    <source>
        <dbReference type="Proteomes" id="UP000242288"/>
    </source>
</evidence>
<dbReference type="InterPro" id="IPR007197">
    <property type="entry name" value="rSAM"/>
</dbReference>
<dbReference type="EMBL" id="PNIO01000057">
    <property type="protein sequence ID" value="PMP69616.1"/>
    <property type="molecule type" value="Genomic_DNA"/>
</dbReference>
<comment type="cofactor">
    <cofactor evidence="6">
        <name>[2Fe-2S] cluster</name>
        <dbReference type="ChEBI" id="CHEBI:190135"/>
    </cofactor>
</comment>
<evidence type="ECO:0000256" key="5">
    <source>
        <dbReference type="ARBA" id="ARBA00023014"/>
    </source>
</evidence>
<evidence type="ECO:0000256" key="4">
    <source>
        <dbReference type="ARBA" id="ARBA00023004"/>
    </source>
</evidence>
<evidence type="ECO:0000313" key="10">
    <source>
        <dbReference type="EMBL" id="PMP69616.1"/>
    </source>
</evidence>
<dbReference type="SFLD" id="SFLDF00348">
    <property type="entry name" value="FeFe_hydrogenase_maturase_(Hyd"/>
    <property type="match status" value="1"/>
</dbReference>
<keyword evidence="3" id="KW-0479">Metal-binding</keyword>
<dbReference type="PANTHER" id="PTHR43726:SF1">
    <property type="entry name" value="BIOTIN SYNTHASE"/>
    <property type="match status" value="1"/>
</dbReference>
<proteinExistence type="predicted"/>
<comment type="caution">
    <text evidence="10">The sequence shown here is derived from an EMBL/GenBank/DDBJ whole genome shotgun (WGS) entry which is preliminary data.</text>
</comment>
<dbReference type="SFLD" id="SFLDG01082">
    <property type="entry name" value="B12-binding_domain_containing"/>
    <property type="match status" value="1"/>
</dbReference>
<dbReference type="PANTHER" id="PTHR43726">
    <property type="entry name" value="3-METHYLORNITHINE SYNTHASE"/>
    <property type="match status" value="1"/>
</dbReference>
<gene>
    <name evidence="10" type="ORF">C0186_06460</name>
</gene>
<feature type="binding site" evidence="7">
    <location>
        <position position="46"/>
    </location>
    <ligand>
        <name>[4Fe-4S] cluster</name>
        <dbReference type="ChEBI" id="CHEBI:49883"/>
        <note>4Fe-4S-S-AdoMet</note>
    </ligand>
</feature>
<evidence type="ECO:0000259" key="9">
    <source>
        <dbReference type="PROSITE" id="PS51918"/>
    </source>
</evidence>
<name>A0A2J6WGV9_9BACT</name>
<dbReference type="SFLD" id="SFLDG01280">
    <property type="entry name" value="HydE/PylB-like"/>
    <property type="match status" value="1"/>
</dbReference>
<evidence type="ECO:0000256" key="6">
    <source>
        <dbReference type="ARBA" id="ARBA00034078"/>
    </source>
</evidence>
<protein>
    <submittedName>
        <fullName evidence="10">[FeFe] hydrogenase H-cluster radical SAM maturase HydE</fullName>
    </submittedName>
</protein>
<dbReference type="SUPFAM" id="SSF102114">
    <property type="entry name" value="Radical SAM enzymes"/>
    <property type="match status" value="1"/>
</dbReference>
<comment type="cofactor">
    <cofactor evidence="7">
        <name>[4Fe-4S] cluster</name>
        <dbReference type="ChEBI" id="CHEBI:49883"/>
    </cofactor>
    <text evidence="7">Binds 1 [4Fe-4S] cluster. The cluster is coordinated with 3 cysteines and an exchangeable S-adenosyl-L-methionine.</text>
</comment>
<dbReference type="InterPro" id="IPR058240">
    <property type="entry name" value="rSAM_sf"/>
</dbReference>
<evidence type="ECO:0000256" key="7">
    <source>
        <dbReference type="PIRSR" id="PIRSR004762-1"/>
    </source>
</evidence>
<dbReference type="PIRSF" id="PIRSF004762">
    <property type="entry name" value="CHP00423"/>
    <property type="match status" value="1"/>
</dbReference>
<reference evidence="10 11" key="1">
    <citation type="submission" date="2018-01" db="EMBL/GenBank/DDBJ databases">
        <title>Metagenomic assembled genomes from two thermal pools in the Uzon Caldera, Kamchatka, Russia.</title>
        <authorList>
            <person name="Wilkins L."/>
            <person name="Ettinger C."/>
        </authorList>
    </citation>
    <scope>NUCLEOTIDE SEQUENCE [LARGE SCALE GENOMIC DNA]</scope>
    <source>
        <strain evidence="10">ZAV-04</strain>
    </source>
</reference>
<dbReference type="GO" id="GO:0046872">
    <property type="term" value="F:metal ion binding"/>
    <property type="evidence" value="ECO:0007669"/>
    <property type="project" value="UniProtKB-KW"/>
</dbReference>
<dbReference type="InterPro" id="IPR013785">
    <property type="entry name" value="Aldolase_TIM"/>
</dbReference>
<feature type="binding site" evidence="7">
    <location>
        <position position="53"/>
    </location>
    <ligand>
        <name>[4Fe-4S] cluster</name>
        <dbReference type="ChEBI" id="CHEBI:49883"/>
        <note>4Fe-4S-S-AdoMet</note>
    </ligand>
</feature>
<keyword evidence="2 7" id="KW-0949">S-adenosyl-L-methionine</keyword>
<keyword evidence="5 7" id="KW-0411">Iron-sulfur</keyword>
<dbReference type="SFLD" id="SFLDS00029">
    <property type="entry name" value="Radical_SAM"/>
    <property type="match status" value="1"/>
</dbReference>
<dbReference type="PROSITE" id="PS51918">
    <property type="entry name" value="RADICAL_SAM"/>
    <property type="match status" value="1"/>
</dbReference>
<feature type="binding site" evidence="8">
    <location>
        <position position="163"/>
    </location>
    <ligand>
        <name>S-adenosyl-L-methionine</name>
        <dbReference type="ChEBI" id="CHEBI:59789"/>
    </ligand>
</feature>
<dbReference type="Pfam" id="PF04055">
    <property type="entry name" value="Radical_SAM"/>
    <property type="match status" value="1"/>
</dbReference>
<evidence type="ECO:0000256" key="1">
    <source>
        <dbReference type="ARBA" id="ARBA00022485"/>
    </source>
</evidence>
<feature type="binding site" evidence="8">
    <location>
        <position position="144"/>
    </location>
    <ligand>
        <name>S-adenosyl-L-methionine</name>
        <dbReference type="ChEBI" id="CHEBI:59789"/>
    </ligand>
</feature>
<dbReference type="SMART" id="SM00729">
    <property type="entry name" value="Elp3"/>
    <property type="match status" value="1"/>
</dbReference>
<dbReference type="InterPro" id="IPR010722">
    <property type="entry name" value="BATS_dom"/>
</dbReference>
<sequence>MNKQEILKLLTETPFEEVAKIADEVRKKFHGNTVHLRAIIEFSNYCKCNCLFCGIRRDNKKLPRYRMSSKEIIETAHQAANAGFKTVVLQSGEDPQWNAKKISEVVKEIKKFDVAVTLSVGELSYKDYAMLREAGADRYLLKFETSDAKLFKALKPDTNLQKRIQCIKWLKELGYETGSGVIVGLPGQTIQSLTDDIFLMKELELDMLGIGPFIPHPETPLKNAPMGNPLITLKVLAIMRILLPLANIPATTALRTISFDLGEKAFQVGANVVMPDITPEKYRTFYEIYPGKGQSRGSYEFWKNFFKNIGMTVATTY</sequence>
<evidence type="ECO:0000256" key="2">
    <source>
        <dbReference type="ARBA" id="ARBA00022691"/>
    </source>
</evidence>
<keyword evidence="1 7" id="KW-0004">4Fe-4S</keyword>
<dbReference type="SMART" id="SM00876">
    <property type="entry name" value="BATS"/>
    <property type="match status" value="1"/>
</dbReference>
<evidence type="ECO:0000256" key="8">
    <source>
        <dbReference type="PIRSR" id="PIRSR004762-2"/>
    </source>
</evidence>
<feature type="domain" description="Radical SAM core" evidence="9">
    <location>
        <begin position="32"/>
        <end position="251"/>
    </location>
</feature>
<dbReference type="GO" id="GO:0044272">
    <property type="term" value="P:sulfur compound biosynthetic process"/>
    <property type="evidence" value="ECO:0007669"/>
    <property type="project" value="UniProtKB-ARBA"/>
</dbReference>
<dbReference type="Proteomes" id="UP000242288">
    <property type="component" value="Unassembled WGS sequence"/>
</dbReference>
<dbReference type="GO" id="GO:0042364">
    <property type="term" value="P:water-soluble vitamin biosynthetic process"/>
    <property type="evidence" value="ECO:0007669"/>
    <property type="project" value="UniProtKB-ARBA"/>
</dbReference>
<dbReference type="InterPro" id="IPR024021">
    <property type="entry name" value="FeFe-hyd_HydE_rSAM"/>
</dbReference>
<dbReference type="NCBIfam" id="TIGR03956">
    <property type="entry name" value="rSAM_HydE"/>
    <property type="match status" value="1"/>
</dbReference>
<dbReference type="InterPro" id="IPR034422">
    <property type="entry name" value="HydE/PylB-like"/>
</dbReference>
<dbReference type="CDD" id="cd01335">
    <property type="entry name" value="Radical_SAM"/>
    <property type="match status" value="1"/>
</dbReference>
<feature type="binding site" evidence="7">
    <location>
        <position position="50"/>
    </location>
    <ligand>
        <name>[4Fe-4S] cluster</name>
        <dbReference type="ChEBI" id="CHEBI:49883"/>
        <note>4Fe-4S-S-AdoMet</note>
    </ligand>
</feature>
<dbReference type="GO" id="GO:0016740">
    <property type="term" value="F:transferase activity"/>
    <property type="evidence" value="ECO:0007669"/>
    <property type="project" value="TreeGrafter"/>
</dbReference>
<organism evidence="10 11">
    <name type="scientific">Thermodesulfovibrio aggregans</name>
    <dbReference type="NCBI Taxonomy" id="86166"/>
    <lineage>
        <taxon>Bacteria</taxon>
        <taxon>Pseudomonadati</taxon>
        <taxon>Nitrospirota</taxon>
        <taxon>Thermodesulfovibrionia</taxon>
        <taxon>Thermodesulfovibrionales</taxon>
        <taxon>Thermodesulfovibrionaceae</taxon>
        <taxon>Thermodesulfovibrio</taxon>
    </lineage>
</organism>
<dbReference type="GO" id="GO:0051539">
    <property type="term" value="F:4 iron, 4 sulfur cluster binding"/>
    <property type="evidence" value="ECO:0007669"/>
    <property type="project" value="UniProtKB-KW"/>
</dbReference>
<keyword evidence="4 7" id="KW-0408">Iron</keyword>
<dbReference type="SFLD" id="SFLDG01060">
    <property type="entry name" value="BATS_domain_containing"/>
    <property type="match status" value="1"/>
</dbReference>
<dbReference type="InterPro" id="IPR006638">
    <property type="entry name" value="Elp3/MiaA/NifB-like_rSAM"/>
</dbReference>
<feature type="binding site" evidence="8">
    <location>
        <position position="119"/>
    </location>
    <ligand>
        <name>(3R)-3-methyl-D-ornithine</name>
        <dbReference type="ChEBI" id="CHEBI:64642"/>
    </ligand>
</feature>
<evidence type="ECO:0000256" key="3">
    <source>
        <dbReference type="ARBA" id="ARBA00022723"/>
    </source>
</evidence>